<dbReference type="RefSeq" id="WP_145108208.1">
    <property type="nucleotide sequence ID" value="NZ_CP036349.1"/>
</dbReference>
<dbReference type="Pfam" id="PF03779">
    <property type="entry name" value="SPW"/>
    <property type="match status" value="1"/>
</dbReference>
<dbReference type="Proteomes" id="UP000316426">
    <property type="component" value="Chromosome"/>
</dbReference>
<keyword evidence="4" id="KW-1185">Reference proteome</keyword>
<evidence type="ECO:0000313" key="4">
    <source>
        <dbReference type="Proteomes" id="UP000316426"/>
    </source>
</evidence>
<dbReference type="AlphaFoldDB" id="A0A518K495"/>
<keyword evidence="1" id="KW-0812">Transmembrane</keyword>
<name>A0A518K495_9BACT</name>
<reference evidence="3 4" key="1">
    <citation type="submission" date="2019-02" db="EMBL/GenBank/DDBJ databases">
        <title>Deep-cultivation of Planctomycetes and their phenomic and genomic characterization uncovers novel biology.</title>
        <authorList>
            <person name="Wiegand S."/>
            <person name="Jogler M."/>
            <person name="Boedeker C."/>
            <person name="Pinto D."/>
            <person name="Vollmers J."/>
            <person name="Rivas-Marin E."/>
            <person name="Kohn T."/>
            <person name="Peeters S.H."/>
            <person name="Heuer A."/>
            <person name="Rast P."/>
            <person name="Oberbeckmann S."/>
            <person name="Bunk B."/>
            <person name="Jeske O."/>
            <person name="Meyerdierks A."/>
            <person name="Storesund J.E."/>
            <person name="Kallscheuer N."/>
            <person name="Luecker S."/>
            <person name="Lage O.M."/>
            <person name="Pohl T."/>
            <person name="Merkel B.J."/>
            <person name="Hornburger P."/>
            <person name="Mueller R.-W."/>
            <person name="Bruemmer F."/>
            <person name="Labrenz M."/>
            <person name="Spormann A.M."/>
            <person name="Op den Camp H."/>
            <person name="Overmann J."/>
            <person name="Amann R."/>
            <person name="Jetten M.S.M."/>
            <person name="Mascher T."/>
            <person name="Medema M.H."/>
            <person name="Devos D.P."/>
            <person name="Kaster A.-K."/>
            <person name="Ovreas L."/>
            <person name="Rohde M."/>
            <person name="Galperin M.Y."/>
            <person name="Jogler C."/>
        </authorList>
    </citation>
    <scope>NUCLEOTIDE SEQUENCE [LARGE SCALE GENOMIC DNA]</scope>
    <source>
        <strain evidence="3 4">Spa11</strain>
    </source>
</reference>
<dbReference type="KEGG" id="bmei:Spa11_08030"/>
<evidence type="ECO:0000313" key="3">
    <source>
        <dbReference type="EMBL" id="QDV72623.1"/>
    </source>
</evidence>
<keyword evidence="1" id="KW-0472">Membrane</keyword>
<organism evidence="3 4">
    <name type="scientific">Botrimarina mediterranea</name>
    <dbReference type="NCBI Taxonomy" id="2528022"/>
    <lineage>
        <taxon>Bacteria</taxon>
        <taxon>Pseudomonadati</taxon>
        <taxon>Planctomycetota</taxon>
        <taxon>Planctomycetia</taxon>
        <taxon>Pirellulales</taxon>
        <taxon>Lacipirellulaceae</taxon>
        <taxon>Botrimarina</taxon>
    </lineage>
</organism>
<gene>
    <name evidence="3" type="ORF">Spa11_08030</name>
</gene>
<evidence type="ECO:0000256" key="1">
    <source>
        <dbReference type="SAM" id="Phobius"/>
    </source>
</evidence>
<dbReference type="InterPro" id="IPR005530">
    <property type="entry name" value="SPW"/>
</dbReference>
<evidence type="ECO:0000259" key="2">
    <source>
        <dbReference type="Pfam" id="PF03779"/>
    </source>
</evidence>
<accession>A0A518K495</accession>
<feature type="transmembrane region" description="Helical" evidence="1">
    <location>
        <begin position="58"/>
        <end position="75"/>
    </location>
</feature>
<feature type="domain" description="SPW repeat-containing integral membrane" evidence="2">
    <location>
        <begin position="2"/>
        <end position="97"/>
    </location>
</feature>
<keyword evidence="1" id="KW-1133">Transmembrane helix</keyword>
<feature type="transmembrane region" description="Helical" evidence="1">
    <location>
        <begin position="36"/>
        <end position="53"/>
    </location>
</feature>
<dbReference type="EMBL" id="CP036349">
    <property type="protein sequence ID" value="QDV72623.1"/>
    <property type="molecule type" value="Genomic_DNA"/>
</dbReference>
<sequence>MWARSVEVMLACWLVMSPLVFHCGAAETLQWGIEPIAGLVVLLLALTACYRPLRGAHLAILAVAAWLVIDGYLAVGGQVDPRDQNRLIVGLLLAMFAICPSEGSKPPVGWRAFREGGASS</sequence>
<proteinExistence type="predicted"/>
<protein>
    <recommendedName>
        <fullName evidence="2">SPW repeat-containing integral membrane domain-containing protein</fullName>
    </recommendedName>
</protein>